<dbReference type="EMBL" id="JMIH01000028">
    <property type="protein sequence ID" value="KEO72132.1"/>
    <property type="molecule type" value="Genomic_DNA"/>
</dbReference>
<dbReference type="RefSeq" id="WP_035078419.1">
    <property type="nucleotide sequence ID" value="NZ_JMIH01000028.1"/>
</dbReference>
<keyword evidence="3" id="KW-1185">Reference proteome</keyword>
<sequence>MNRNLYYLLILFLFTSCIGTTRIIEPQIPFQAECFAALIDNHFESRKISYDPEERDDWKDEVDERIHFLAHAFELQDDLQELIRLNREGEDRDRQDTLRRKLLKAVDLTSLEVSAIASGLDCEEEKSVQLADYLDRQIRNQERRLTVAAIITGAVVSTGIGIAVLSGMEGTDPILQTIGLTAGLAEVYMGLKVLSLRRKIKVDHPINIIQMVIEEDNSKGIFSPAVWFYLNAPTPGMERSLREKLLARWEAYGRYADEDFEIFLGEKGEYTANMLETRSGLLEQLSSQVFIMKQDIMLFMSYLHEF</sequence>
<feature type="transmembrane region" description="Helical" evidence="1">
    <location>
        <begin position="6"/>
        <end position="24"/>
    </location>
</feature>
<keyword evidence="1" id="KW-0472">Membrane</keyword>
<evidence type="ECO:0008006" key="4">
    <source>
        <dbReference type="Google" id="ProtNLM"/>
    </source>
</evidence>
<feature type="transmembrane region" description="Helical" evidence="1">
    <location>
        <begin position="174"/>
        <end position="191"/>
    </location>
</feature>
<name>A0A074LEE5_9BACT</name>
<dbReference type="Proteomes" id="UP000027821">
    <property type="component" value="Unassembled WGS sequence"/>
</dbReference>
<proteinExistence type="predicted"/>
<feature type="transmembrane region" description="Helical" evidence="1">
    <location>
        <begin position="145"/>
        <end position="168"/>
    </location>
</feature>
<dbReference type="eggNOG" id="ENOG502Z9XD">
    <property type="taxonomic scope" value="Bacteria"/>
</dbReference>
<dbReference type="STRING" id="1048983.EL17_19675"/>
<gene>
    <name evidence="2" type="ORF">EL17_19675</name>
</gene>
<dbReference type="OrthoDB" id="836646at2"/>
<dbReference type="AlphaFoldDB" id="A0A074LEE5"/>
<evidence type="ECO:0000256" key="1">
    <source>
        <dbReference type="SAM" id="Phobius"/>
    </source>
</evidence>
<protein>
    <recommendedName>
        <fullName evidence="4">Lipoprotein</fullName>
    </recommendedName>
</protein>
<keyword evidence="1" id="KW-1133">Transmembrane helix</keyword>
<comment type="caution">
    <text evidence="2">The sequence shown here is derived from an EMBL/GenBank/DDBJ whole genome shotgun (WGS) entry which is preliminary data.</text>
</comment>
<evidence type="ECO:0000313" key="2">
    <source>
        <dbReference type="EMBL" id="KEO72132.1"/>
    </source>
</evidence>
<evidence type="ECO:0000313" key="3">
    <source>
        <dbReference type="Proteomes" id="UP000027821"/>
    </source>
</evidence>
<accession>A0A074LEE5</accession>
<organism evidence="2 3">
    <name type="scientific">Anditalea andensis</name>
    <dbReference type="NCBI Taxonomy" id="1048983"/>
    <lineage>
        <taxon>Bacteria</taxon>
        <taxon>Pseudomonadati</taxon>
        <taxon>Bacteroidota</taxon>
        <taxon>Cytophagia</taxon>
        <taxon>Cytophagales</taxon>
        <taxon>Cytophagaceae</taxon>
        <taxon>Anditalea</taxon>
    </lineage>
</organism>
<dbReference type="PROSITE" id="PS51257">
    <property type="entry name" value="PROKAR_LIPOPROTEIN"/>
    <property type="match status" value="1"/>
</dbReference>
<reference evidence="2 3" key="1">
    <citation type="submission" date="2014-04" db="EMBL/GenBank/DDBJ databases">
        <title>Characterization and application of a salt tolerant electro-active bacterium.</title>
        <authorList>
            <person name="Yang L."/>
            <person name="Wei S."/>
            <person name="Tay Q.X.M."/>
        </authorList>
    </citation>
    <scope>NUCLEOTIDE SEQUENCE [LARGE SCALE GENOMIC DNA]</scope>
    <source>
        <strain evidence="2 3">LY1</strain>
    </source>
</reference>
<keyword evidence="1" id="KW-0812">Transmembrane</keyword>